<evidence type="ECO:0000256" key="3">
    <source>
        <dbReference type="PROSITE-ProRule" id="PRU00221"/>
    </source>
</evidence>
<dbReference type="Gene3D" id="2.130.10.10">
    <property type="entry name" value="YVTN repeat-like/Quinoprotein amine dehydrogenase"/>
    <property type="match status" value="1"/>
</dbReference>
<dbReference type="SUPFAM" id="SSF50978">
    <property type="entry name" value="WD40 repeat-like"/>
    <property type="match status" value="1"/>
</dbReference>
<gene>
    <name evidence="4" type="ORF">AGLY_007133</name>
</gene>
<dbReference type="Pfam" id="PF00400">
    <property type="entry name" value="WD40"/>
    <property type="match status" value="1"/>
</dbReference>
<dbReference type="AlphaFoldDB" id="A0A6G0TR00"/>
<evidence type="ECO:0000313" key="5">
    <source>
        <dbReference type="Proteomes" id="UP000475862"/>
    </source>
</evidence>
<dbReference type="OrthoDB" id="10248252at2759"/>
<protein>
    <recommendedName>
        <fullName evidence="6">WD repeat-containing protein 92</fullName>
    </recommendedName>
</protein>
<keyword evidence="5" id="KW-1185">Reference proteome</keyword>
<feature type="repeat" description="WD" evidence="3">
    <location>
        <begin position="194"/>
        <end position="207"/>
    </location>
</feature>
<comment type="caution">
    <text evidence="4">The sequence shown here is derived from an EMBL/GenBank/DDBJ whole genome shotgun (WGS) entry which is preliminary data.</text>
</comment>
<sequence>MRAKIESTGCFLKNVISDHTIITDSTPVITDKARSIIGYVMFELMSSKKMAFSSIKLPCVSKMNTLSKSQIIIHREKSVNYQLKDCQWIHNSAKFTAVGGKPNLKGVINIYGLDDNGIQTVQEYEKSVAIECATFQSSSSNKRHLAVGNFEGGLEIVDLEYSAKSLYSVKAHQGLIYCIDGIGGLGIGCGAPELVTGGKDGAVKIWDPREKLPVAKMETAVGATKRDCWTVAFGNAYNSEERIVCAGYDNGDIKMLDLRAMALRWETNVSNGVCSLEFDRRDIKMNKLIVTTIESHFYVFDIKIQHPTKGFGYIKNNVHKHTIWTVRHLPQNREMFTTTGGNGSIYLWKYIYPEDRYKTESDGDKITNPGKLQLIQNQLISTQPINNLRWCPSKLGLALSTSFDQTIRLLIFTKLNLRVSMPIEGGVEISTSRTSSKAPSDSNFSVFSFDSLKYTFLNYLKSAQIL</sequence>
<dbReference type="InterPro" id="IPR001680">
    <property type="entry name" value="WD40_rpt"/>
</dbReference>
<evidence type="ECO:0000256" key="1">
    <source>
        <dbReference type="ARBA" id="ARBA00022574"/>
    </source>
</evidence>
<evidence type="ECO:0008006" key="6">
    <source>
        <dbReference type="Google" id="ProtNLM"/>
    </source>
</evidence>
<keyword evidence="1 3" id="KW-0853">WD repeat</keyword>
<accession>A0A6G0TR00</accession>
<reference evidence="4 5" key="1">
    <citation type="submission" date="2019-08" db="EMBL/GenBank/DDBJ databases">
        <title>The genome of the soybean aphid Biotype 1, its phylome, world population structure and adaptation to the North American continent.</title>
        <authorList>
            <person name="Giordano R."/>
            <person name="Donthu R.K."/>
            <person name="Hernandez A.G."/>
            <person name="Wright C.L."/>
            <person name="Zimin A.V."/>
        </authorList>
    </citation>
    <scope>NUCLEOTIDE SEQUENCE [LARGE SCALE GENOMIC DNA]</scope>
    <source>
        <tissue evidence="4">Whole aphids</tissue>
    </source>
</reference>
<dbReference type="SMART" id="SM00320">
    <property type="entry name" value="WD40"/>
    <property type="match status" value="3"/>
</dbReference>
<dbReference type="PROSITE" id="PS50082">
    <property type="entry name" value="WD_REPEATS_2"/>
    <property type="match status" value="1"/>
</dbReference>
<dbReference type="Proteomes" id="UP000475862">
    <property type="component" value="Unassembled WGS sequence"/>
</dbReference>
<evidence type="ECO:0000256" key="2">
    <source>
        <dbReference type="ARBA" id="ARBA00022737"/>
    </source>
</evidence>
<dbReference type="PANTHER" id="PTHR10971">
    <property type="entry name" value="MRNA EXPORT FACTOR AND BUB3"/>
    <property type="match status" value="1"/>
</dbReference>
<name>A0A6G0TR00_APHGL</name>
<evidence type="ECO:0000313" key="4">
    <source>
        <dbReference type="EMBL" id="KAE9536344.1"/>
    </source>
</evidence>
<dbReference type="InterPro" id="IPR036322">
    <property type="entry name" value="WD40_repeat_dom_sf"/>
</dbReference>
<dbReference type="EMBL" id="VYZN01000023">
    <property type="protein sequence ID" value="KAE9536344.1"/>
    <property type="molecule type" value="Genomic_DNA"/>
</dbReference>
<keyword evidence="2" id="KW-0677">Repeat</keyword>
<organism evidence="4 5">
    <name type="scientific">Aphis glycines</name>
    <name type="common">Soybean aphid</name>
    <dbReference type="NCBI Taxonomy" id="307491"/>
    <lineage>
        <taxon>Eukaryota</taxon>
        <taxon>Metazoa</taxon>
        <taxon>Ecdysozoa</taxon>
        <taxon>Arthropoda</taxon>
        <taxon>Hexapoda</taxon>
        <taxon>Insecta</taxon>
        <taxon>Pterygota</taxon>
        <taxon>Neoptera</taxon>
        <taxon>Paraneoptera</taxon>
        <taxon>Hemiptera</taxon>
        <taxon>Sternorrhyncha</taxon>
        <taxon>Aphidomorpha</taxon>
        <taxon>Aphidoidea</taxon>
        <taxon>Aphididae</taxon>
        <taxon>Aphidini</taxon>
        <taxon>Aphis</taxon>
        <taxon>Aphis</taxon>
    </lineage>
</organism>
<proteinExistence type="predicted"/>
<dbReference type="InterPro" id="IPR015943">
    <property type="entry name" value="WD40/YVTN_repeat-like_dom_sf"/>
</dbReference>